<organism evidence="3 4">
    <name type="scientific">Sarocladium strictum</name>
    <name type="common">Black bundle disease fungus</name>
    <name type="synonym">Acremonium strictum</name>
    <dbReference type="NCBI Taxonomy" id="5046"/>
    <lineage>
        <taxon>Eukaryota</taxon>
        <taxon>Fungi</taxon>
        <taxon>Dikarya</taxon>
        <taxon>Ascomycota</taxon>
        <taxon>Pezizomycotina</taxon>
        <taxon>Sordariomycetes</taxon>
        <taxon>Hypocreomycetidae</taxon>
        <taxon>Hypocreales</taxon>
        <taxon>Sarocladiaceae</taxon>
        <taxon>Sarocladium</taxon>
    </lineage>
</organism>
<name>A0AA39GJ05_SARSR</name>
<feature type="compositionally biased region" description="Basic and acidic residues" evidence="1">
    <location>
        <begin position="242"/>
        <end position="253"/>
    </location>
</feature>
<feature type="region of interest" description="Disordered" evidence="1">
    <location>
        <begin position="108"/>
        <end position="343"/>
    </location>
</feature>
<evidence type="ECO:0000313" key="4">
    <source>
        <dbReference type="Proteomes" id="UP001175261"/>
    </source>
</evidence>
<feature type="compositionally biased region" description="Acidic residues" evidence="1">
    <location>
        <begin position="285"/>
        <end position="324"/>
    </location>
</feature>
<dbReference type="AlphaFoldDB" id="A0AA39GJ05"/>
<feature type="compositionally biased region" description="Acidic residues" evidence="1">
    <location>
        <begin position="333"/>
        <end position="343"/>
    </location>
</feature>
<dbReference type="Pfam" id="PF09816">
    <property type="entry name" value="EAF"/>
    <property type="match status" value="1"/>
</dbReference>
<evidence type="ECO:0000259" key="2">
    <source>
        <dbReference type="Pfam" id="PF09816"/>
    </source>
</evidence>
<reference evidence="3" key="1">
    <citation type="submission" date="2022-10" db="EMBL/GenBank/DDBJ databases">
        <title>Determination and structural analysis of whole genome sequence of Sarocladium strictum F4-1.</title>
        <authorList>
            <person name="Hu L."/>
            <person name="Jiang Y."/>
        </authorList>
    </citation>
    <scope>NUCLEOTIDE SEQUENCE</scope>
    <source>
        <strain evidence="3">F4-1</strain>
    </source>
</reference>
<feature type="domain" description="Transcription elongation factor Eaf N-terminal" evidence="2">
    <location>
        <begin position="13"/>
        <end position="114"/>
    </location>
</feature>
<feature type="compositionally biased region" description="Basic and acidic residues" evidence="1">
    <location>
        <begin position="120"/>
        <end position="135"/>
    </location>
</feature>
<gene>
    <name evidence="3" type="ORF">NLU13_4171</name>
</gene>
<protein>
    <recommendedName>
        <fullName evidence="2">Transcription elongation factor Eaf N-terminal domain-containing protein</fullName>
    </recommendedName>
</protein>
<keyword evidence="4" id="KW-1185">Reference proteome</keyword>
<comment type="caution">
    <text evidence="3">The sequence shown here is derived from an EMBL/GenBank/DDBJ whole genome shotgun (WGS) entry which is preliminary data.</text>
</comment>
<evidence type="ECO:0000256" key="1">
    <source>
        <dbReference type="SAM" id="MobiDB-lite"/>
    </source>
</evidence>
<accession>A0AA39GJ05</accession>
<dbReference type="EMBL" id="JAPDFR010000003">
    <property type="protein sequence ID" value="KAK0387926.1"/>
    <property type="molecule type" value="Genomic_DNA"/>
</dbReference>
<sequence length="343" mass="37922">MAGLVDPTVTGNYPVILGDGLLGKTSNDIFTGIKYNHKPEHSSSTAPEQARLKPAVAGKTTSYDLSYNDNGTYAFAGTRNIDSNQFVLHFDPKRKAFILDRIDSTFNMNLTRTPTNSDPENLRRTYPHIEDETKPKPKATPAAPQKGKTTKAKAKAASNVFNKPPPKPARSKTEKKQVKDVPLSLPKPEVAQPPEPKRKSRKDEDDEDEEEDEGPDPLEVDWGSPKANKADFSPAFNAVAPRRFDDYMNQRDSEADEADEDSEGPLDNDFKLPSPVKSRAAQPQPDDDDAMEVDDRAQEEDDDMGASLEDDLEKELENAFDDLENSQNGTPDAGDESEISEED</sequence>
<evidence type="ECO:0000313" key="3">
    <source>
        <dbReference type="EMBL" id="KAK0387926.1"/>
    </source>
</evidence>
<dbReference type="InterPro" id="IPR019194">
    <property type="entry name" value="Tscrpt_elong_fac_Eaf_N"/>
</dbReference>
<dbReference type="Proteomes" id="UP001175261">
    <property type="component" value="Unassembled WGS sequence"/>
</dbReference>
<proteinExistence type="predicted"/>
<feature type="compositionally biased region" description="Acidic residues" evidence="1">
    <location>
        <begin position="254"/>
        <end position="266"/>
    </location>
</feature>
<feature type="compositionally biased region" description="Polar residues" evidence="1">
    <location>
        <begin position="108"/>
        <end position="119"/>
    </location>
</feature>
<feature type="compositionally biased region" description="Acidic residues" evidence="1">
    <location>
        <begin position="204"/>
        <end position="219"/>
    </location>
</feature>